<dbReference type="OrthoDB" id="9979809at2"/>
<dbReference type="STRING" id="734.B0187_06325"/>
<gene>
    <name evidence="1" type="ORF">B0187_06325</name>
</gene>
<dbReference type="Proteomes" id="UP000190867">
    <property type="component" value="Unassembled WGS sequence"/>
</dbReference>
<dbReference type="RefSeq" id="WP_078237020.1">
    <property type="nucleotide sequence ID" value="NZ_MUYA01000008.1"/>
</dbReference>
<dbReference type="AlphaFoldDB" id="A0A1T0AR92"/>
<dbReference type="EMBL" id="MUYA01000008">
    <property type="protein sequence ID" value="OOR98875.1"/>
    <property type="molecule type" value="Genomic_DNA"/>
</dbReference>
<name>A0A1T0AR92_9PAST</name>
<protein>
    <submittedName>
        <fullName evidence="1">Uncharacterized protein</fullName>
    </submittedName>
</protein>
<proteinExistence type="predicted"/>
<comment type="caution">
    <text evidence="1">The sequence shown here is derived from an EMBL/GenBank/DDBJ whole genome shotgun (WGS) entry which is preliminary data.</text>
</comment>
<sequence>MRNELLTTECGILDPQLDRKMADLAIALEIDRSFAFLMEATISYANSQKEIKDEIESLASIKRIFDDHLENIRKELTTLLQGGRNTNA</sequence>
<evidence type="ECO:0000313" key="1">
    <source>
        <dbReference type="EMBL" id="OOR98875.1"/>
    </source>
</evidence>
<reference evidence="1 2" key="1">
    <citation type="submission" date="2017-02" db="EMBL/GenBank/DDBJ databases">
        <title>Draft genome sequence of Haemophilus paracuniculus CCUG 43573 type strain.</title>
        <authorList>
            <person name="Engstrom-Jakobsson H."/>
            <person name="Salva-Serra F."/>
            <person name="Thorell K."/>
            <person name="Gonzales-Siles L."/>
            <person name="Karlsson R."/>
            <person name="Boulund F."/>
            <person name="Engstrand L."/>
            <person name="Kristiansson E."/>
            <person name="Moore E."/>
        </authorList>
    </citation>
    <scope>NUCLEOTIDE SEQUENCE [LARGE SCALE GENOMIC DNA]</scope>
    <source>
        <strain evidence="1 2">CCUG 43573</strain>
    </source>
</reference>
<keyword evidence="2" id="KW-1185">Reference proteome</keyword>
<evidence type="ECO:0000313" key="2">
    <source>
        <dbReference type="Proteomes" id="UP000190867"/>
    </source>
</evidence>
<accession>A0A1T0AR92</accession>
<organism evidence="1 2">
    <name type="scientific">Haemophilus paracuniculus</name>
    <dbReference type="NCBI Taxonomy" id="734"/>
    <lineage>
        <taxon>Bacteria</taxon>
        <taxon>Pseudomonadati</taxon>
        <taxon>Pseudomonadota</taxon>
        <taxon>Gammaproteobacteria</taxon>
        <taxon>Pasteurellales</taxon>
        <taxon>Pasteurellaceae</taxon>
        <taxon>Haemophilus</taxon>
    </lineage>
</organism>